<dbReference type="InterPro" id="IPR005631">
    <property type="entry name" value="SDH"/>
</dbReference>
<dbReference type="PANTHER" id="PTHR12469:SF2">
    <property type="entry name" value="SUCCINATE DEHYDROGENASE ASSEMBLY FACTOR 2, MITOCHONDRIAL"/>
    <property type="match status" value="1"/>
</dbReference>
<dbReference type="SUPFAM" id="SSF109910">
    <property type="entry name" value="YgfY-like"/>
    <property type="match status" value="1"/>
</dbReference>
<evidence type="ECO:0000256" key="3">
    <source>
        <dbReference type="ARBA" id="ARBA00023186"/>
    </source>
</evidence>
<reference evidence="6" key="1">
    <citation type="submission" date="2020-11" db="EMBL/GenBank/DDBJ databases">
        <authorList>
            <person name="Tran Van P."/>
        </authorList>
    </citation>
    <scope>NUCLEOTIDE SEQUENCE</scope>
</reference>
<comment type="function">
    <text evidence="4">Plays an essential role in the assembly of succinate dehydrogenase (SDH), an enzyme complex (also referred to as respiratory complex II) that is a component of both the tricarboxylic acid (TCA) cycle and the mitochondrial electron transport chain, and which couples the oxidation of succinate to fumarate with the reduction of ubiquinone (coenzyme Q) to ubiquinol. Required for flavinylation (covalent attachment of FAD) of the flavoprotein subunit of the SDH catalytic dimer.</text>
</comment>
<comment type="subcellular location">
    <subcellularLocation>
        <location evidence="1 4">Mitochondrion matrix</location>
    </subcellularLocation>
</comment>
<dbReference type="InterPro" id="IPR036714">
    <property type="entry name" value="SDH_sf"/>
</dbReference>
<dbReference type="Proteomes" id="UP000759131">
    <property type="component" value="Unassembled WGS sequence"/>
</dbReference>
<dbReference type="PANTHER" id="PTHR12469">
    <property type="entry name" value="PROTEIN EMI5 HOMOLOG, MITOCHONDRIAL"/>
    <property type="match status" value="1"/>
</dbReference>
<dbReference type="OrthoDB" id="284292at2759"/>
<accession>A0A7R9QD04</accession>
<dbReference type="GO" id="GO:0006121">
    <property type="term" value="P:mitochondrial electron transport, succinate to ubiquinone"/>
    <property type="evidence" value="ECO:0007669"/>
    <property type="project" value="UniProtKB-UniRule"/>
</dbReference>
<dbReference type="FunFam" id="1.10.150.250:FF:000002">
    <property type="entry name" value="Succinate dehydrogenase assembly factor 2, mitochondrial"/>
    <property type="match status" value="1"/>
</dbReference>
<evidence type="ECO:0000256" key="2">
    <source>
        <dbReference type="ARBA" id="ARBA00023128"/>
    </source>
</evidence>
<dbReference type="Gene3D" id="1.10.150.250">
    <property type="entry name" value="Flavinator of succinate dehydrogenase"/>
    <property type="match status" value="1"/>
</dbReference>
<evidence type="ECO:0000313" key="6">
    <source>
        <dbReference type="EMBL" id="CAD7640174.1"/>
    </source>
</evidence>
<evidence type="ECO:0000256" key="1">
    <source>
        <dbReference type="ARBA" id="ARBA00004305"/>
    </source>
</evidence>
<name>A0A7R9QD04_9ACAR</name>
<sequence length="155" mass="18329">MQFICRRSAAIVRQSLIGCHKSRLLSTKGNSSDDQNHDIYDPVSNEPEIPSSLRQRLESIDMKKKRLLYQSRKRGILENDLILGNFANKYLDQMSDKQLEMYDLIINMPSNDWELYYWSVGRKEVPKEMSNEVMDLLIEYTKNRDKEVRIRQPDV</sequence>
<evidence type="ECO:0000256" key="5">
    <source>
        <dbReference type="SAM" id="MobiDB-lite"/>
    </source>
</evidence>
<comment type="similarity">
    <text evidence="4">Belongs to the SDHAF2 family.</text>
</comment>
<dbReference type="HAMAP" id="MF_03057">
    <property type="entry name" value="SDHAF2"/>
    <property type="match status" value="1"/>
</dbReference>
<evidence type="ECO:0000256" key="4">
    <source>
        <dbReference type="HAMAP-Rule" id="MF_03057"/>
    </source>
</evidence>
<gene>
    <name evidence="6" type="ORF">OSB1V03_LOCUS18082</name>
</gene>
<feature type="region of interest" description="Disordered" evidence="5">
    <location>
        <begin position="26"/>
        <end position="46"/>
    </location>
</feature>
<keyword evidence="7" id="KW-1185">Reference proteome</keyword>
<dbReference type="AlphaFoldDB" id="A0A7R9QD04"/>
<organism evidence="6">
    <name type="scientific">Medioppia subpectinata</name>
    <dbReference type="NCBI Taxonomy" id="1979941"/>
    <lineage>
        <taxon>Eukaryota</taxon>
        <taxon>Metazoa</taxon>
        <taxon>Ecdysozoa</taxon>
        <taxon>Arthropoda</taxon>
        <taxon>Chelicerata</taxon>
        <taxon>Arachnida</taxon>
        <taxon>Acari</taxon>
        <taxon>Acariformes</taxon>
        <taxon>Sarcoptiformes</taxon>
        <taxon>Oribatida</taxon>
        <taxon>Brachypylina</taxon>
        <taxon>Oppioidea</taxon>
        <taxon>Oppiidae</taxon>
        <taxon>Medioppia</taxon>
    </lineage>
</organism>
<comment type="subunit">
    <text evidence="4">Interacts with the flavoprotein subunit within the SDH catalytic dimer.</text>
</comment>
<keyword evidence="3 4" id="KW-0143">Chaperone</keyword>
<dbReference type="EMBL" id="CAJPIZ010023102">
    <property type="protein sequence ID" value="CAG2118130.1"/>
    <property type="molecule type" value="Genomic_DNA"/>
</dbReference>
<evidence type="ECO:0000313" key="7">
    <source>
        <dbReference type="Proteomes" id="UP000759131"/>
    </source>
</evidence>
<dbReference type="Pfam" id="PF03937">
    <property type="entry name" value="Sdh5"/>
    <property type="match status" value="1"/>
</dbReference>
<dbReference type="GO" id="GO:0006099">
    <property type="term" value="P:tricarboxylic acid cycle"/>
    <property type="evidence" value="ECO:0007669"/>
    <property type="project" value="TreeGrafter"/>
</dbReference>
<dbReference type="InterPro" id="IPR028882">
    <property type="entry name" value="SDHAF2"/>
</dbReference>
<proteinExistence type="inferred from homology"/>
<dbReference type="GO" id="GO:0005759">
    <property type="term" value="C:mitochondrial matrix"/>
    <property type="evidence" value="ECO:0007669"/>
    <property type="project" value="UniProtKB-SubCell"/>
</dbReference>
<dbReference type="GO" id="GO:0034553">
    <property type="term" value="P:mitochondrial respiratory chain complex II assembly"/>
    <property type="evidence" value="ECO:0007669"/>
    <property type="project" value="TreeGrafter"/>
</dbReference>
<keyword evidence="2 4" id="KW-0496">Mitochondrion</keyword>
<dbReference type="EMBL" id="OC877677">
    <property type="protein sequence ID" value="CAD7640174.1"/>
    <property type="molecule type" value="Genomic_DNA"/>
</dbReference>
<protein>
    <recommendedName>
        <fullName evidence="4">Succinate dehydrogenase assembly factor 2, mitochondrial</fullName>
        <shortName evidence="4">SDH assembly factor 2</shortName>
        <shortName evidence="4">SDHAF2</shortName>
    </recommendedName>
</protein>